<dbReference type="SMART" id="SM00331">
    <property type="entry name" value="PP2C_SIG"/>
    <property type="match status" value="1"/>
</dbReference>
<dbReference type="InterPro" id="IPR036457">
    <property type="entry name" value="PPM-type-like_dom_sf"/>
</dbReference>
<keyword evidence="3" id="KW-0732">Signal</keyword>
<feature type="transmembrane region" description="Helical" evidence="2">
    <location>
        <begin position="314"/>
        <end position="336"/>
    </location>
</feature>
<keyword evidence="2" id="KW-1133">Transmembrane helix</keyword>
<dbReference type="SUPFAM" id="SSF49785">
    <property type="entry name" value="Galactose-binding domain-like"/>
    <property type="match status" value="1"/>
</dbReference>
<evidence type="ECO:0000256" key="3">
    <source>
        <dbReference type="SAM" id="SignalP"/>
    </source>
</evidence>
<name>A0AAU7DM41_9BACT</name>
<feature type="transmembrane region" description="Helical" evidence="2">
    <location>
        <begin position="386"/>
        <end position="408"/>
    </location>
</feature>
<dbReference type="EMBL" id="CP121196">
    <property type="protein sequence ID" value="XBH18348.1"/>
    <property type="molecule type" value="Genomic_DNA"/>
</dbReference>
<dbReference type="RefSeq" id="WP_348263572.1">
    <property type="nucleotide sequence ID" value="NZ_CP121196.1"/>
</dbReference>
<keyword evidence="2" id="KW-0812">Transmembrane</keyword>
<feature type="chain" id="PRO_5043761535" evidence="3">
    <location>
        <begin position="32"/>
        <end position="658"/>
    </location>
</feature>
<protein>
    <submittedName>
        <fullName evidence="5">PP2C family protein-serine/threonine phosphatase</fullName>
        <ecNumber evidence="5">3.1.3.16</ecNumber>
    </submittedName>
</protein>
<reference evidence="5" key="1">
    <citation type="submission" date="2023-03" db="EMBL/GenBank/DDBJ databases">
        <title>Edaphobacter sp.</title>
        <authorList>
            <person name="Huber K.J."/>
            <person name="Papendorf J."/>
            <person name="Pilke C."/>
            <person name="Bunk B."/>
            <person name="Sproeer C."/>
            <person name="Pester M."/>
        </authorList>
    </citation>
    <scope>NUCLEOTIDE SEQUENCE</scope>
    <source>
        <strain evidence="5">DSM 110680</strain>
    </source>
</reference>
<gene>
    <name evidence="5" type="ORF">P8935_03210</name>
</gene>
<keyword evidence="2" id="KW-0472">Membrane</keyword>
<accession>A0AAU7DM41</accession>
<dbReference type="InterPro" id="IPR052016">
    <property type="entry name" value="Bact_Sigma-Reg"/>
</dbReference>
<feature type="transmembrane region" description="Helical" evidence="2">
    <location>
        <begin position="227"/>
        <end position="250"/>
    </location>
</feature>
<dbReference type="InterPro" id="IPR001932">
    <property type="entry name" value="PPM-type_phosphatase-like_dom"/>
</dbReference>
<proteinExistence type="predicted"/>
<feature type="transmembrane region" description="Helical" evidence="2">
    <location>
        <begin position="192"/>
        <end position="215"/>
    </location>
</feature>
<feature type="signal peptide" evidence="3">
    <location>
        <begin position="1"/>
        <end position="31"/>
    </location>
</feature>
<evidence type="ECO:0000259" key="4">
    <source>
        <dbReference type="SMART" id="SM00331"/>
    </source>
</evidence>
<evidence type="ECO:0000256" key="2">
    <source>
        <dbReference type="SAM" id="Phobius"/>
    </source>
</evidence>
<evidence type="ECO:0000256" key="1">
    <source>
        <dbReference type="ARBA" id="ARBA00022801"/>
    </source>
</evidence>
<dbReference type="GO" id="GO:0004722">
    <property type="term" value="F:protein serine/threonine phosphatase activity"/>
    <property type="evidence" value="ECO:0007669"/>
    <property type="project" value="UniProtKB-EC"/>
</dbReference>
<dbReference type="InterPro" id="IPR008979">
    <property type="entry name" value="Galactose-bd-like_sf"/>
</dbReference>
<dbReference type="PANTHER" id="PTHR43156:SF2">
    <property type="entry name" value="STAGE II SPORULATION PROTEIN E"/>
    <property type="match status" value="1"/>
</dbReference>
<dbReference type="Gene3D" id="3.60.40.10">
    <property type="entry name" value="PPM-type phosphatase domain"/>
    <property type="match status" value="1"/>
</dbReference>
<feature type="transmembrane region" description="Helical" evidence="2">
    <location>
        <begin position="262"/>
        <end position="282"/>
    </location>
</feature>
<dbReference type="EC" id="3.1.3.16" evidence="5"/>
<keyword evidence="1 5" id="KW-0378">Hydrolase</keyword>
<sequence>MLIIARRCRVGRVASALLCLAALFSALVAVAQPTDATRWYSGTVTLDEGWLQHEGDDLAWARPAFDDSSWKTLDMSELGGAQPGWRWYRLHLKLEPGHQHVHLLIAGGKGTYELYLNGQKADGAELKSMWGVIRPTEEIFIPRDEDNDITIALRTHTPTMYALWHLPLFLTLAIGSPEPIDNERLAMESQRLYAAIPSMAINLMLVLASIAAFALHWSQRARKEYLWLGFYLLLLGISNGLLFCAVAGLVPISVNTLFADPLIYIFTIMQIEFTFSFAGLRVGRIWRAYELVMLPMPILAFVQVMGAISNELYVSLEATVILPAALLLPVLLLVWYRRGNREAGWLILPSLFPAASTALFDVGTASLDTGWGRADFLANPIQVGPIPLQIVDIGDFLFALAIGVVMFFRFTKVSREQARGAAELEAARGIQQRLVPAKLPEVKGYAIEAAYFPAQEVGGDFYQVFSQADGAQLVVVGDVSGKGLKAAMTGTLALGALRALAAEGLGPAAVLIRLNRQQAETQDGGFITCICARVTDQGEVTLANAGHLSPYRNGEELLVSSDLPLGISPEETYEECTFHLEPGDQLTLLSDGVLEATDAKGELFGFERTRAISSQTAGTIAEAALKFGQEDDITVLTLVRARSMVDDVSQIEATAISG</sequence>
<feature type="transmembrane region" description="Helical" evidence="2">
    <location>
        <begin position="343"/>
        <end position="366"/>
    </location>
</feature>
<evidence type="ECO:0000313" key="5">
    <source>
        <dbReference type="EMBL" id="XBH18348.1"/>
    </source>
</evidence>
<dbReference type="Pfam" id="PF07228">
    <property type="entry name" value="SpoIIE"/>
    <property type="match status" value="1"/>
</dbReference>
<dbReference type="AlphaFoldDB" id="A0AAU7DM41"/>
<organism evidence="5">
    <name type="scientific">Telmatobacter sp. DSM 110680</name>
    <dbReference type="NCBI Taxonomy" id="3036704"/>
    <lineage>
        <taxon>Bacteria</taxon>
        <taxon>Pseudomonadati</taxon>
        <taxon>Acidobacteriota</taxon>
        <taxon>Terriglobia</taxon>
        <taxon>Terriglobales</taxon>
        <taxon>Acidobacteriaceae</taxon>
        <taxon>Telmatobacter</taxon>
    </lineage>
</organism>
<dbReference type="SUPFAM" id="SSF81606">
    <property type="entry name" value="PP2C-like"/>
    <property type="match status" value="1"/>
</dbReference>
<dbReference type="PANTHER" id="PTHR43156">
    <property type="entry name" value="STAGE II SPORULATION PROTEIN E-RELATED"/>
    <property type="match status" value="1"/>
</dbReference>
<dbReference type="Gene3D" id="2.60.120.260">
    <property type="entry name" value="Galactose-binding domain-like"/>
    <property type="match status" value="1"/>
</dbReference>
<feature type="transmembrane region" description="Helical" evidence="2">
    <location>
        <begin position="289"/>
        <end position="308"/>
    </location>
</feature>
<feature type="domain" description="PPM-type phosphatase" evidence="4">
    <location>
        <begin position="442"/>
        <end position="640"/>
    </location>
</feature>